<dbReference type="Gene3D" id="3.40.50.11420">
    <property type="match status" value="1"/>
</dbReference>
<dbReference type="InterPro" id="IPR006073">
    <property type="entry name" value="GTP-bd"/>
</dbReference>
<dbReference type="EMBL" id="PDSK01000156">
    <property type="protein sequence ID" value="PIE31307.1"/>
    <property type="molecule type" value="Genomic_DNA"/>
</dbReference>
<dbReference type="AlphaFoldDB" id="A0A2G6K6J1"/>
<dbReference type="InterPro" id="IPR041606">
    <property type="entry name" value="HydF_dimer"/>
</dbReference>
<dbReference type="GO" id="GO:0030488">
    <property type="term" value="P:tRNA methylation"/>
    <property type="evidence" value="ECO:0007669"/>
    <property type="project" value="TreeGrafter"/>
</dbReference>
<evidence type="ECO:0000259" key="1">
    <source>
        <dbReference type="Pfam" id="PF01926"/>
    </source>
</evidence>
<dbReference type="CDD" id="cd00880">
    <property type="entry name" value="Era_like"/>
    <property type="match status" value="1"/>
</dbReference>
<dbReference type="Gene3D" id="3.40.50.300">
    <property type="entry name" value="P-loop containing nucleotide triphosphate hydrolases"/>
    <property type="match status" value="1"/>
</dbReference>
<dbReference type="Pfam" id="PF18128">
    <property type="entry name" value="HydF_dimer"/>
    <property type="match status" value="1"/>
</dbReference>
<dbReference type="PANTHER" id="PTHR42714">
    <property type="entry name" value="TRNA MODIFICATION GTPASE GTPBP3"/>
    <property type="match status" value="1"/>
</dbReference>
<comment type="caution">
    <text evidence="4">The sequence shown here is derived from an EMBL/GenBank/DDBJ whole genome shotgun (WGS) entry which is preliminary data.</text>
</comment>
<organism evidence="4 5">
    <name type="scientific">candidate division KSB3 bacterium</name>
    <dbReference type="NCBI Taxonomy" id="2044937"/>
    <lineage>
        <taxon>Bacteria</taxon>
        <taxon>candidate division KSB3</taxon>
    </lineage>
</organism>
<dbReference type="GO" id="GO:0002098">
    <property type="term" value="P:tRNA wobble uridine modification"/>
    <property type="evidence" value="ECO:0007669"/>
    <property type="project" value="TreeGrafter"/>
</dbReference>
<name>A0A2G6K6J1_9BACT</name>
<dbReference type="NCBIfam" id="TIGR00231">
    <property type="entry name" value="small_GTP"/>
    <property type="match status" value="1"/>
</dbReference>
<dbReference type="SUPFAM" id="SSF52540">
    <property type="entry name" value="P-loop containing nucleoside triphosphate hydrolases"/>
    <property type="match status" value="1"/>
</dbReference>
<dbReference type="GO" id="GO:0005737">
    <property type="term" value="C:cytoplasm"/>
    <property type="evidence" value="ECO:0007669"/>
    <property type="project" value="TreeGrafter"/>
</dbReference>
<feature type="domain" description="Hydrogen maturase F tetramerization" evidence="3">
    <location>
        <begin position="286"/>
        <end position="400"/>
    </location>
</feature>
<accession>A0A2G6K6J1</accession>
<dbReference type="Gene3D" id="3.40.50.11410">
    <property type="match status" value="1"/>
</dbReference>
<reference evidence="4 5" key="1">
    <citation type="submission" date="2017-10" db="EMBL/GenBank/DDBJ databases">
        <title>Novel microbial diversity and functional potential in the marine mammal oral microbiome.</title>
        <authorList>
            <person name="Dudek N.K."/>
            <person name="Sun C.L."/>
            <person name="Burstein D."/>
            <person name="Kantor R.S."/>
            <person name="Aliaga Goltsman D.S."/>
            <person name="Bik E.M."/>
            <person name="Thomas B.C."/>
            <person name="Banfield J.F."/>
            <person name="Relman D.A."/>
        </authorList>
    </citation>
    <scope>NUCLEOTIDE SEQUENCE [LARGE SCALE GENOMIC DNA]</scope>
    <source>
        <strain evidence="4">DOLJORAL78_47_16</strain>
    </source>
</reference>
<dbReference type="InterPro" id="IPR005225">
    <property type="entry name" value="Small_GTP-bd"/>
</dbReference>
<feature type="domain" description="G" evidence="1">
    <location>
        <begin position="11"/>
        <end position="125"/>
    </location>
</feature>
<proteinExistence type="predicted"/>
<dbReference type="InterPro" id="IPR023873">
    <property type="entry name" value="FeFe-hyd_GTPase_HydF"/>
</dbReference>
<dbReference type="InterPro" id="IPR040644">
    <property type="entry name" value="HydF_tetramer"/>
</dbReference>
<dbReference type="PANTHER" id="PTHR42714:SF6">
    <property type="entry name" value="TRANSLATION INITIATION FACTOR IF-2"/>
    <property type="match status" value="1"/>
</dbReference>
<evidence type="ECO:0000313" key="5">
    <source>
        <dbReference type="Proteomes" id="UP000230821"/>
    </source>
</evidence>
<evidence type="ECO:0000313" key="4">
    <source>
        <dbReference type="EMBL" id="PIE31307.1"/>
    </source>
</evidence>
<protein>
    <submittedName>
        <fullName evidence="4">[FeFe] hydrogenase H-cluster maturation GTPase HydF</fullName>
    </submittedName>
</protein>
<evidence type="ECO:0000259" key="2">
    <source>
        <dbReference type="Pfam" id="PF18128"/>
    </source>
</evidence>
<evidence type="ECO:0000259" key="3">
    <source>
        <dbReference type="Pfam" id="PF18133"/>
    </source>
</evidence>
<dbReference type="Pfam" id="PF18133">
    <property type="entry name" value="HydF_tetramer"/>
    <property type="match status" value="1"/>
</dbReference>
<dbReference type="GO" id="GO:0005525">
    <property type="term" value="F:GTP binding"/>
    <property type="evidence" value="ECO:0007669"/>
    <property type="project" value="InterPro"/>
</dbReference>
<dbReference type="Proteomes" id="UP000230821">
    <property type="component" value="Unassembled WGS sequence"/>
</dbReference>
<sequence>MTKTPKSLRLQIGLFGRTNVGKSSFLNLVSGQDVALTSEQPGTTTDIVQKAMELLPLGPVTFLDTGGLDDTSVLGELRVQRTQKAFHRADISVLLTEAGIWGPFEEQVAEEARKHKVPLIAVINKIDQLQPQNGFFDHLKTITPNVLSLSCHQPEKREQYVNDFKKHVIAVCPDEFLNPPALIGDLLPSGGLAVLVVPIDLQAPKGRLILPQVQTIRDALDNDAATLIVKEREYAYMLSLLNRKPDVVVCDSQVVMKMVADTPEDVKCTTFSILFARYKGDLIENVRGAAALESLNPGDRVLIAEACSHHAMEDDIGRVKIPRWLRQYVGGDLAIDVCSGRDYPDNLTEYKTIVHCGGCMLTRREVLYRLHTARQTHVPVVNYGVCISLLQGVLERALSPFPAALHTYNSEKNRLRTACSRAN</sequence>
<dbReference type="Pfam" id="PF01926">
    <property type="entry name" value="MMR_HSR1"/>
    <property type="match status" value="1"/>
</dbReference>
<feature type="domain" description="Hydrogen maturase F dimerization" evidence="2">
    <location>
        <begin position="182"/>
        <end position="280"/>
    </location>
</feature>
<dbReference type="NCBIfam" id="TIGR03918">
    <property type="entry name" value="GTP_HydF"/>
    <property type="match status" value="1"/>
</dbReference>
<dbReference type="InterPro" id="IPR027417">
    <property type="entry name" value="P-loop_NTPase"/>
</dbReference>
<gene>
    <name evidence="4" type="primary">hydF</name>
    <name evidence="4" type="ORF">CSA56_18710</name>
</gene>